<dbReference type="PROSITE" id="PS50244">
    <property type="entry name" value="S5A_REDUCTASE"/>
    <property type="match status" value="1"/>
</dbReference>
<dbReference type="Gene3D" id="1.20.120.1630">
    <property type="match status" value="1"/>
</dbReference>
<dbReference type="AlphaFoldDB" id="A0A955I5R5"/>
<accession>A0A955I5R5</accession>
<dbReference type="Pfam" id="PF06966">
    <property type="entry name" value="DUF1295"/>
    <property type="match status" value="1"/>
</dbReference>
<dbReference type="PANTHER" id="PTHR32251">
    <property type="entry name" value="3-OXO-5-ALPHA-STEROID 4-DEHYDROGENASE"/>
    <property type="match status" value="1"/>
</dbReference>
<organism evidence="2 3">
    <name type="scientific">Candidatus Dojkabacteria bacterium</name>
    <dbReference type="NCBI Taxonomy" id="2099670"/>
    <lineage>
        <taxon>Bacteria</taxon>
        <taxon>Candidatus Dojkabacteria</taxon>
    </lineage>
</organism>
<name>A0A955I5R5_9BACT</name>
<sequence>MSTILILSALTVLIYMTCLFFLANALEDNSIVDIGWGIGFILLAGVNLATSSQLSSRQLIISGLFLLWGLRLAVHVWMRNRGRGEDFRYKAWREKWQPYFAIKAYTRIFLLQGAMLLLIGSPVVLARIFPGSADIMALDVAGGVVWLVGFFFETLGDYQLLAFKRNPAHKGKIMTSGLWKYTRHPNYFGEVTMWWGIFLITIAAGAGWWALISPVFITVLILFVSGVPMLEKKYAGNPEFADYKKRTSVFFPWPPRQTLS</sequence>
<dbReference type="Proteomes" id="UP000760819">
    <property type="component" value="Unassembled WGS sequence"/>
</dbReference>
<reference evidence="2" key="1">
    <citation type="submission" date="2020-04" db="EMBL/GenBank/DDBJ databases">
        <authorList>
            <person name="Zhang T."/>
        </authorList>
    </citation>
    <scope>NUCLEOTIDE SEQUENCE</scope>
    <source>
        <strain evidence="2">HKST-UBA12</strain>
    </source>
</reference>
<gene>
    <name evidence="2" type="ORF">KC640_01540</name>
</gene>
<protein>
    <submittedName>
        <fullName evidence="2">DUF1295 domain-containing protein</fullName>
    </submittedName>
</protein>
<comment type="caution">
    <text evidence="2">The sequence shown here is derived from an EMBL/GenBank/DDBJ whole genome shotgun (WGS) entry which is preliminary data.</text>
</comment>
<dbReference type="GO" id="GO:0016020">
    <property type="term" value="C:membrane"/>
    <property type="evidence" value="ECO:0007669"/>
    <property type="project" value="TreeGrafter"/>
</dbReference>
<proteinExistence type="predicted"/>
<keyword evidence="1" id="KW-0472">Membrane</keyword>
<evidence type="ECO:0000313" key="2">
    <source>
        <dbReference type="EMBL" id="MCA9379087.1"/>
    </source>
</evidence>
<evidence type="ECO:0000313" key="3">
    <source>
        <dbReference type="Proteomes" id="UP000760819"/>
    </source>
</evidence>
<feature type="transmembrane region" description="Helical" evidence="1">
    <location>
        <begin position="108"/>
        <end position="128"/>
    </location>
</feature>
<dbReference type="PANTHER" id="PTHR32251:SF17">
    <property type="entry name" value="STEROID 5-ALPHA REDUCTASE C-TERMINAL DOMAIN-CONTAINING PROTEIN"/>
    <property type="match status" value="1"/>
</dbReference>
<feature type="transmembrane region" description="Helical" evidence="1">
    <location>
        <begin position="135"/>
        <end position="152"/>
    </location>
</feature>
<dbReference type="EMBL" id="JAGQLI010000075">
    <property type="protein sequence ID" value="MCA9379087.1"/>
    <property type="molecule type" value="Genomic_DNA"/>
</dbReference>
<keyword evidence="1" id="KW-0812">Transmembrane</keyword>
<reference evidence="2" key="2">
    <citation type="journal article" date="2021" name="Microbiome">
        <title>Successional dynamics and alternative stable states in a saline activated sludge microbial community over 9 years.</title>
        <authorList>
            <person name="Wang Y."/>
            <person name="Ye J."/>
            <person name="Ju F."/>
            <person name="Liu L."/>
            <person name="Boyd J.A."/>
            <person name="Deng Y."/>
            <person name="Parks D.H."/>
            <person name="Jiang X."/>
            <person name="Yin X."/>
            <person name="Woodcroft B.J."/>
            <person name="Tyson G.W."/>
            <person name="Hugenholtz P."/>
            <person name="Polz M.F."/>
            <person name="Zhang T."/>
        </authorList>
    </citation>
    <scope>NUCLEOTIDE SEQUENCE</scope>
    <source>
        <strain evidence="2">HKST-UBA12</strain>
    </source>
</reference>
<feature type="transmembrane region" description="Helical" evidence="1">
    <location>
        <begin position="59"/>
        <end position="78"/>
    </location>
</feature>
<evidence type="ECO:0000256" key="1">
    <source>
        <dbReference type="SAM" id="Phobius"/>
    </source>
</evidence>
<dbReference type="InterPro" id="IPR010721">
    <property type="entry name" value="UstE-like"/>
</dbReference>
<keyword evidence="1" id="KW-1133">Transmembrane helix</keyword>
<feature type="transmembrane region" description="Helical" evidence="1">
    <location>
        <begin position="35"/>
        <end position="52"/>
    </location>
</feature>
<feature type="transmembrane region" description="Helical" evidence="1">
    <location>
        <begin position="193"/>
        <end position="224"/>
    </location>
</feature>